<dbReference type="PANTHER" id="PTHR47691:SF3">
    <property type="entry name" value="HTH-TYPE TRANSCRIPTIONAL REGULATOR RV0890C-RELATED"/>
    <property type="match status" value="1"/>
</dbReference>
<dbReference type="SMART" id="SM01043">
    <property type="entry name" value="BTAD"/>
    <property type="match status" value="1"/>
</dbReference>
<dbReference type="InterPro" id="IPR027417">
    <property type="entry name" value="P-loop_NTPase"/>
</dbReference>
<dbReference type="Proteomes" id="UP000660668">
    <property type="component" value="Unassembled WGS sequence"/>
</dbReference>
<evidence type="ECO:0000313" key="2">
    <source>
        <dbReference type="EMBL" id="MBF4769226.1"/>
    </source>
</evidence>
<evidence type="ECO:0000313" key="3">
    <source>
        <dbReference type="Proteomes" id="UP000660668"/>
    </source>
</evidence>
<keyword evidence="3" id="KW-1185">Reference proteome</keyword>
<accession>A0A930YI09</accession>
<dbReference type="InterPro" id="IPR011990">
    <property type="entry name" value="TPR-like_helical_dom_sf"/>
</dbReference>
<dbReference type="Gene3D" id="1.25.40.10">
    <property type="entry name" value="Tetratricopeptide repeat domain"/>
    <property type="match status" value="2"/>
</dbReference>
<sequence length="970" mass="102103">MEVGVLGPVVVEVPVGTAQPGKRARALAAVLALAGAETPGTEELVARVWPAPPPDPGAALDGLRAQLPEGNLETDLDRFTALTSRAQELAGARDLSGAGAALDEALALWRGEALEDLRDTAYLQAEAGRLTELRLTATEDRLDLALGSADGAEQALALVSQIRGQLGTYPTRERLWALLMSALYAGERRDEAIAVYAEARATLADELGIEPGEALQQLQAGILHNGPDGPAVGTTDHSGVQPRKRGRIPVLSSTTYGRDELTAQVAALVVSPDVRMVTLTGIGGSGKSRVAALVAAAVQTQFADVAYLQVTEEADAPQLLAEVALALGCPPAGDPADGLAGLDATRRVLVVLDNLESLGDARPTVRRLLDASAALTVLATSRLPLRTDGEHELPVPPLAVPGAGSTIGQIAQSPSVRLFADRAAAAEPTFGLDGQELAVAEVCTLLDGLPLAIELAAAHAKLRSIDRIIDGLRSDLDLLSTGSQEVPERQRAMTTAIRWSYERLGEDAQTVCDRLAVFERGFTIEAVEAVCPDVPRVVEALAAIVDARLVRQLESRADVRFAVLGTVRAYVRERLARRPDQVRTRELLVDHLTELAEDSRRRLYGPDGHLVLARFDDDAADVAAAVTWALETGRRPRAVELLLVSLGCWAAAGRYNEALGLTLRVLDDVPAQGPDAARLLAVAAQLSHWLTDQEQAADYGRRALELAERHHDREATATARAFLGAALVLTGRLEEGARLAEEAAAEAERFDLYPLRRQTLSVLAMARAIGGDADGERAAYETRLRVARAKGDLEGTADTLNTLAEISLDDADAETARAFAAEAAGIAANRIPAVTRDATITLARAALVNGDLAESARQLASALPLSERLGQSLALAQCLRVGGCLALARADTAASVRLFAAAHVVSPPPGGGDVPFEQDFAAALAEARASLGDAAAGREWTLGSALPLAVARERLLEVVEQVSSPVSGPR</sequence>
<dbReference type="Pfam" id="PF25872">
    <property type="entry name" value="HTH_77"/>
    <property type="match status" value="1"/>
</dbReference>
<name>A0A930YI09_9ACTN</name>
<dbReference type="RefSeq" id="WP_194697375.1">
    <property type="nucleotide sequence ID" value="NZ_JADKPO010000022.1"/>
</dbReference>
<dbReference type="PANTHER" id="PTHR47691">
    <property type="entry name" value="REGULATOR-RELATED"/>
    <property type="match status" value="1"/>
</dbReference>
<dbReference type="SUPFAM" id="SSF52540">
    <property type="entry name" value="P-loop containing nucleoside triphosphate hydrolases"/>
    <property type="match status" value="1"/>
</dbReference>
<dbReference type="CDD" id="cd15831">
    <property type="entry name" value="BTAD"/>
    <property type="match status" value="1"/>
</dbReference>
<gene>
    <name evidence="2" type="ORF">ISU10_15780</name>
</gene>
<dbReference type="InterPro" id="IPR058852">
    <property type="entry name" value="HTH_77"/>
</dbReference>
<protein>
    <recommendedName>
        <fullName evidence="1">Bacterial transcriptional activator domain-containing protein</fullName>
    </recommendedName>
</protein>
<dbReference type="InterPro" id="IPR005158">
    <property type="entry name" value="BTAD"/>
</dbReference>
<dbReference type="SUPFAM" id="SSF48452">
    <property type="entry name" value="TPR-like"/>
    <property type="match status" value="2"/>
</dbReference>
<evidence type="ECO:0000259" key="1">
    <source>
        <dbReference type="SMART" id="SM01043"/>
    </source>
</evidence>
<dbReference type="Gene3D" id="3.40.50.300">
    <property type="entry name" value="P-loop containing nucleotide triphosphate hydrolases"/>
    <property type="match status" value="1"/>
</dbReference>
<dbReference type="EMBL" id="JADKPO010000022">
    <property type="protein sequence ID" value="MBF4769226.1"/>
    <property type="molecule type" value="Genomic_DNA"/>
</dbReference>
<proteinExistence type="predicted"/>
<feature type="domain" description="Bacterial transcriptional activator" evidence="1">
    <location>
        <begin position="74"/>
        <end position="223"/>
    </location>
</feature>
<comment type="caution">
    <text evidence="2">The sequence shown here is derived from an EMBL/GenBank/DDBJ whole genome shotgun (WGS) entry which is preliminary data.</text>
</comment>
<dbReference type="AlphaFoldDB" id="A0A930YI09"/>
<reference evidence="2" key="1">
    <citation type="submission" date="2020-11" db="EMBL/GenBank/DDBJ databases">
        <title>Nocardioides cynanchi sp. nov., isolated from soil of rhizosphere of Cynanchum wilfordii.</title>
        <authorList>
            <person name="Lee J.-S."/>
            <person name="Suh M.K."/>
            <person name="Kim J.-S."/>
        </authorList>
    </citation>
    <scope>NUCLEOTIDE SEQUENCE</scope>
    <source>
        <strain evidence="2">KCTC 19276</strain>
    </source>
</reference>
<dbReference type="Pfam" id="PF03704">
    <property type="entry name" value="BTAD"/>
    <property type="match status" value="1"/>
</dbReference>
<organism evidence="2 3">
    <name type="scientific">Nocardioides agariphilus</name>
    <dbReference type="NCBI Taxonomy" id="433664"/>
    <lineage>
        <taxon>Bacteria</taxon>
        <taxon>Bacillati</taxon>
        <taxon>Actinomycetota</taxon>
        <taxon>Actinomycetes</taxon>
        <taxon>Propionibacteriales</taxon>
        <taxon>Nocardioidaceae</taxon>
        <taxon>Nocardioides</taxon>
    </lineage>
</organism>